<name>A0A3D9C1T2_9FLAO</name>
<dbReference type="AlphaFoldDB" id="A0A3D9C1T2"/>
<comment type="caution">
    <text evidence="1">The sequence shown here is derived from an EMBL/GenBank/DDBJ whole genome shotgun (WGS) entry which is preliminary data.</text>
</comment>
<dbReference type="EMBL" id="QNVT01000032">
    <property type="protein sequence ID" value="REC59820.1"/>
    <property type="molecule type" value="Genomic_DNA"/>
</dbReference>
<reference evidence="2" key="1">
    <citation type="submission" date="2018-06" db="EMBL/GenBank/DDBJ databases">
        <authorList>
            <person name="Lum Nde A."/>
            <person name="Hugo C."/>
        </authorList>
    </citation>
    <scope>NUCLEOTIDE SEQUENCE [LARGE SCALE GENOMIC DNA]</scope>
    <source>
        <strain evidence="2">1_F178</strain>
    </source>
</reference>
<protein>
    <submittedName>
        <fullName evidence="1">Uncharacterized protein</fullName>
    </submittedName>
</protein>
<gene>
    <name evidence="1" type="ORF">DRF65_24140</name>
</gene>
<evidence type="ECO:0000313" key="1">
    <source>
        <dbReference type="EMBL" id="REC59820.1"/>
    </source>
</evidence>
<accession>A0A3D9C1T2</accession>
<evidence type="ECO:0000313" key="2">
    <source>
        <dbReference type="Proteomes" id="UP000256686"/>
    </source>
</evidence>
<keyword evidence="2" id="KW-1185">Reference proteome</keyword>
<dbReference type="RefSeq" id="WP_115973278.1">
    <property type="nucleotide sequence ID" value="NZ_QNVT01000032.1"/>
</dbReference>
<proteinExistence type="predicted"/>
<dbReference type="Proteomes" id="UP000256686">
    <property type="component" value="Unassembled WGS sequence"/>
</dbReference>
<sequence>MERNDEYFDSVFDKVYTTETSLDQLIENLKKEGLSQGESHFLISRRLRGQYSFWEVRRYIVHAPCWSESLAQNNALDDEFSNFFQNEEGD</sequence>
<organism evidence="1 2">
    <name type="scientific">Chryseobacterium pennae</name>
    <dbReference type="NCBI Taxonomy" id="2258962"/>
    <lineage>
        <taxon>Bacteria</taxon>
        <taxon>Pseudomonadati</taxon>
        <taxon>Bacteroidota</taxon>
        <taxon>Flavobacteriia</taxon>
        <taxon>Flavobacteriales</taxon>
        <taxon>Weeksellaceae</taxon>
        <taxon>Chryseobacterium group</taxon>
        <taxon>Chryseobacterium</taxon>
    </lineage>
</organism>